<keyword evidence="2" id="KW-1185">Reference proteome</keyword>
<evidence type="ECO:0000313" key="1">
    <source>
        <dbReference type="EMBL" id="MFC0684936.1"/>
    </source>
</evidence>
<dbReference type="Proteomes" id="UP001589858">
    <property type="component" value="Unassembled WGS sequence"/>
</dbReference>
<dbReference type="InterPro" id="IPR029063">
    <property type="entry name" value="SAM-dependent_MTases_sf"/>
</dbReference>
<dbReference type="SUPFAM" id="SSF53335">
    <property type="entry name" value="S-adenosyl-L-methionine-dependent methyltransferases"/>
    <property type="match status" value="1"/>
</dbReference>
<dbReference type="EMBL" id="JBHLTM010000035">
    <property type="protein sequence ID" value="MFC0684936.1"/>
    <property type="molecule type" value="Genomic_DNA"/>
</dbReference>
<proteinExistence type="predicted"/>
<dbReference type="Gene3D" id="3.40.50.150">
    <property type="entry name" value="Vaccinia Virus protein VP39"/>
    <property type="match status" value="1"/>
</dbReference>
<comment type="caution">
    <text evidence="1">The sequence shown here is derived from an EMBL/GenBank/DDBJ whole genome shotgun (WGS) entry which is preliminary data.</text>
</comment>
<dbReference type="Pfam" id="PF06080">
    <property type="entry name" value="DUF938"/>
    <property type="match status" value="1"/>
</dbReference>
<reference evidence="1 2" key="1">
    <citation type="submission" date="2024-09" db="EMBL/GenBank/DDBJ databases">
        <authorList>
            <person name="Sun Q."/>
            <person name="Mori K."/>
        </authorList>
    </citation>
    <scope>NUCLEOTIDE SEQUENCE [LARGE SCALE GENOMIC DNA]</scope>
    <source>
        <strain evidence="1 2">CICC 11035S</strain>
    </source>
</reference>
<organism evidence="1 2">
    <name type="scientific">Novosphingobium clariflavum</name>
    <dbReference type="NCBI Taxonomy" id="2029884"/>
    <lineage>
        <taxon>Bacteria</taxon>
        <taxon>Pseudomonadati</taxon>
        <taxon>Pseudomonadota</taxon>
        <taxon>Alphaproteobacteria</taxon>
        <taxon>Sphingomonadales</taxon>
        <taxon>Sphingomonadaceae</taxon>
        <taxon>Novosphingobium</taxon>
    </lineage>
</organism>
<evidence type="ECO:0000313" key="2">
    <source>
        <dbReference type="Proteomes" id="UP001589858"/>
    </source>
</evidence>
<name>A0ABV6S6R5_9SPHN</name>
<sequence>MRNRDPILAVLREVLPTSGTVLEIAAGTGEHAVYFSRFLPGLFWKPSDPDTNARASIAAWREAEGLPNLMVPIALDAAAAPWPLESADALVCINMIHISPWSATLGLMAGAGRLLSQGAPLVLYGPYRREGHAIEPGNAAFDEDLKRRNPEWGLRYLEDVAKVAVGHGLVLDRVVEMPANNLTVVFRRC</sequence>
<dbReference type="RefSeq" id="WP_267219026.1">
    <property type="nucleotide sequence ID" value="NZ_JAPCWC010000003.1"/>
</dbReference>
<dbReference type="InterPro" id="IPR010342">
    <property type="entry name" value="DUF938"/>
</dbReference>
<accession>A0ABV6S6R5</accession>
<dbReference type="PANTHER" id="PTHR20974">
    <property type="entry name" value="UPF0585 PROTEIN CG18661"/>
    <property type="match status" value="1"/>
</dbReference>
<gene>
    <name evidence="1" type="ORF">ACFFF8_10045</name>
</gene>
<dbReference type="PANTHER" id="PTHR20974:SF0">
    <property type="entry name" value="UPF0585 PROTEIN CG18661"/>
    <property type="match status" value="1"/>
</dbReference>
<protein>
    <submittedName>
        <fullName evidence="1">DUF938 domain-containing protein</fullName>
    </submittedName>
</protein>